<dbReference type="EMBL" id="CP111021">
    <property type="protein sequence ID" value="WAR16179.1"/>
    <property type="molecule type" value="Genomic_DNA"/>
</dbReference>
<evidence type="ECO:0000313" key="3">
    <source>
        <dbReference type="Proteomes" id="UP001164746"/>
    </source>
</evidence>
<dbReference type="Proteomes" id="UP001164746">
    <property type="component" value="Chromosome 10"/>
</dbReference>
<reference evidence="2" key="1">
    <citation type="submission" date="2022-11" db="EMBL/GenBank/DDBJ databases">
        <title>Centuries of genome instability and evolution in soft-shell clam transmissible cancer (bioRxiv).</title>
        <authorList>
            <person name="Hart S.F.M."/>
            <person name="Yonemitsu M.A."/>
            <person name="Giersch R.M."/>
            <person name="Beal B.F."/>
            <person name="Arriagada G."/>
            <person name="Davis B.W."/>
            <person name="Ostrander E.A."/>
            <person name="Goff S.P."/>
            <person name="Metzger M.J."/>
        </authorList>
    </citation>
    <scope>NUCLEOTIDE SEQUENCE</scope>
    <source>
        <strain evidence="2">MELC-2E11</strain>
        <tissue evidence="2">Siphon/mantle</tissue>
    </source>
</reference>
<protein>
    <submittedName>
        <fullName evidence="2">Uncharacterized protein</fullName>
    </submittedName>
</protein>
<keyword evidence="3" id="KW-1185">Reference proteome</keyword>
<sequence>MVGATGGGHTDGLYVQSGGLEGIMGGSSGSKKSWSQQHSWSSGTSSGSLSAPVGGSVAGCAGGSCGGSGSDCNAASCPRLRCRDSYTPPGQCCPICPTGGKSGGSSGGCMFGCKVKY</sequence>
<evidence type="ECO:0000313" key="2">
    <source>
        <dbReference type="EMBL" id="WAR16179.1"/>
    </source>
</evidence>
<proteinExistence type="predicted"/>
<name>A0ABY7F4Q7_MYAAR</name>
<organism evidence="2 3">
    <name type="scientific">Mya arenaria</name>
    <name type="common">Soft-shell clam</name>
    <dbReference type="NCBI Taxonomy" id="6604"/>
    <lineage>
        <taxon>Eukaryota</taxon>
        <taxon>Metazoa</taxon>
        <taxon>Spiralia</taxon>
        <taxon>Lophotrochozoa</taxon>
        <taxon>Mollusca</taxon>
        <taxon>Bivalvia</taxon>
        <taxon>Autobranchia</taxon>
        <taxon>Heteroconchia</taxon>
        <taxon>Euheterodonta</taxon>
        <taxon>Imparidentia</taxon>
        <taxon>Neoheterodontei</taxon>
        <taxon>Myida</taxon>
        <taxon>Myoidea</taxon>
        <taxon>Myidae</taxon>
        <taxon>Mya</taxon>
    </lineage>
</organism>
<feature type="compositionally biased region" description="Low complexity" evidence="1">
    <location>
        <begin position="29"/>
        <end position="51"/>
    </location>
</feature>
<feature type="region of interest" description="Disordered" evidence="1">
    <location>
        <begin position="24"/>
        <end position="51"/>
    </location>
</feature>
<evidence type="ECO:0000256" key="1">
    <source>
        <dbReference type="SAM" id="MobiDB-lite"/>
    </source>
</evidence>
<gene>
    <name evidence="2" type="ORF">MAR_030773</name>
</gene>
<accession>A0ABY7F4Q7</accession>